<proteinExistence type="predicted"/>
<sequence length="169" mass="18711">MKLVAPSVELEHAYHAFLADFIAHDPENAGFYEPQQPFAAHVAKLFAEQNLPLNDSTVPCHHFWFCDEFMQIIGALRVRHHIDSAYLSLEVGHIGYDVAPSWRGRGVGKQLLAQGLAAAKTLGLEQVLIIADEDNLASRKVIEANGGQLADIVLGQQQPSLLARYWCQL</sequence>
<dbReference type="PANTHER" id="PTHR39173">
    <property type="entry name" value="ACETYLTRANSFERASE"/>
    <property type="match status" value="1"/>
</dbReference>
<evidence type="ECO:0000313" key="2">
    <source>
        <dbReference type="EMBL" id="MFC3032285.1"/>
    </source>
</evidence>
<comment type="caution">
    <text evidence="2">The sequence shown here is derived from an EMBL/GenBank/DDBJ whole genome shotgun (WGS) entry which is preliminary data.</text>
</comment>
<evidence type="ECO:0000259" key="1">
    <source>
        <dbReference type="PROSITE" id="PS51186"/>
    </source>
</evidence>
<protein>
    <submittedName>
        <fullName evidence="2">GNAT family N-acetyltransferase</fullName>
    </submittedName>
</protein>
<gene>
    <name evidence="2" type="ORF">ACFOEE_07130</name>
</gene>
<dbReference type="RefSeq" id="WP_377122572.1">
    <property type="nucleotide sequence ID" value="NZ_JBHRSD010000011.1"/>
</dbReference>
<dbReference type="Gene3D" id="3.40.630.30">
    <property type="match status" value="1"/>
</dbReference>
<reference evidence="3" key="1">
    <citation type="journal article" date="2019" name="Int. J. Syst. Evol. Microbiol.">
        <title>The Global Catalogue of Microorganisms (GCM) 10K type strain sequencing project: providing services to taxonomists for standard genome sequencing and annotation.</title>
        <authorList>
            <consortium name="The Broad Institute Genomics Platform"/>
            <consortium name="The Broad Institute Genome Sequencing Center for Infectious Disease"/>
            <person name="Wu L."/>
            <person name="Ma J."/>
        </authorList>
    </citation>
    <scope>NUCLEOTIDE SEQUENCE [LARGE SCALE GENOMIC DNA]</scope>
    <source>
        <strain evidence="3">KCTC 42730</strain>
    </source>
</reference>
<dbReference type="PROSITE" id="PS51186">
    <property type="entry name" value="GNAT"/>
    <property type="match status" value="1"/>
</dbReference>
<dbReference type="InterPro" id="IPR016181">
    <property type="entry name" value="Acyl_CoA_acyltransferase"/>
</dbReference>
<evidence type="ECO:0000313" key="3">
    <source>
        <dbReference type="Proteomes" id="UP001595453"/>
    </source>
</evidence>
<feature type="domain" description="N-acetyltransferase" evidence="1">
    <location>
        <begin position="1"/>
        <end position="168"/>
    </location>
</feature>
<accession>A0ABV7CIC9</accession>
<dbReference type="EMBL" id="JBHRSD010000011">
    <property type="protein sequence ID" value="MFC3032285.1"/>
    <property type="molecule type" value="Genomic_DNA"/>
</dbReference>
<dbReference type="InterPro" id="IPR000182">
    <property type="entry name" value="GNAT_dom"/>
</dbReference>
<keyword evidence="3" id="KW-1185">Reference proteome</keyword>
<dbReference type="CDD" id="cd04301">
    <property type="entry name" value="NAT_SF"/>
    <property type="match status" value="1"/>
</dbReference>
<dbReference type="Pfam" id="PF13302">
    <property type="entry name" value="Acetyltransf_3"/>
    <property type="match status" value="1"/>
</dbReference>
<dbReference type="SUPFAM" id="SSF55729">
    <property type="entry name" value="Acyl-CoA N-acyltransferases (Nat)"/>
    <property type="match status" value="1"/>
</dbReference>
<dbReference type="Proteomes" id="UP001595453">
    <property type="component" value="Unassembled WGS sequence"/>
</dbReference>
<organism evidence="2 3">
    <name type="scientific">Pseudoalteromonas fenneropenaei</name>
    <dbReference type="NCBI Taxonomy" id="1737459"/>
    <lineage>
        <taxon>Bacteria</taxon>
        <taxon>Pseudomonadati</taxon>
        <taxon>Pseudomonadota</taxon>
        <taxon>Gammaproteobacteria</taxon>
        <taxon>Alteromonadales</taxon>
        <taxon>Pseudoalteromonadaceae</taxon>
        <taxon>Pseudoalteromonas</taxon>
    </lineage>
</organism>
<name>A0ABV7CIC9_9GAMM</name>
<dbReference type="PANTHER" id="PTHR39173:SF1">
    <property type="entry name" value="ACETYLTRANSFERASE"/>
    <property type="match status" value="1"/>
</dbReference>